<dbReference type="Proteomes" id="UP000193978">
    <property type="component" value="Chromosome"/>
</dbReference>
<dbReference type="KEGG" id="mbry:B1812_04000"/>
<feature type="chain" id="PRO_5012642240" description="SGNH hydrolase-type esterase domain-containing protein" evidence="2">
    <location>
        <begin position="38"/>
        <end position="247"/>
    </location>
</feature>
<protein>
    <recommendedName>
        <fullName evidence="5">SGNH hydrolase-type esterase domain-containing protein</fullName>
    </recommendedName>
</protein>
<dbReference type="RefSeq" id="WP_085770446.1">
    <property type="nucleotide sequence ID" value="NZ_AP027149.1"/>
</dbReference>
<dbReference type="GO" id="GO:0016788">
    <property type="term" value="F:hydrolase activity, acting on ester bonds"/>
    <property type="evidence" value="ECO:0007669"/>
    <property type="project" value="UniProtKB-ARBA"/>
</dbReference>
<feature type="compositionally biased region" description="Basic residues" evidence="1">
    <location>
        <begin position="208"/>
        <end position="221"/>
    </location>
</feature>
<name>A0A1W6MS00_9HYPH</name>
<dbReference type="InterPro" id="IPR036514">
    <property type="entry name" value="SGNH_hydro_sf"/>
</dbReference>
<dbReference type="SUPFAM" id="SSF52266">
    <property type="entry name" value="SGNH hydrolase"/>
    <property type="match status" value="1"/>
</dbReference>
<reference evidence="3 4" key="1">
    <citation type="submission" date="2017-02" db="EMBL/GenBank/DDBJ databases">
        <authorList>
            <person name="Peterson S.W."/>
        </authorList>
    </citation>
    <scope>NUCLEOTIDE SEQUENCE [LARGE SCALE GENOMIC DNA]</scope>
    <source>
        <strain evidence="3 4">S285</strain>
    </source>
</reference>
<keyword evidence="2" id="KW-0732">Signal</keyword>
<dbReference type="EMBL" id="CP019948">
    <property type="protein sequence ID" value="ARN80381.1"/>
    <property type="molecule type" value="Genomic_DNA"/>
</dbReference>
<accession>A0A1W6MS00</accession>
<sequence length="247" mass="25765">MISFKDAVTIPRSIRSLTFSALGGLAALLCCASQSYASKAIVIGDSIGVGISMAGHVPRLAHNSVTIRSADALSQLKRVPHDSVAIISLGTNDAVGSIKGVESGIDKIVAFAKSEDLHVVWVGPPCVRKGWNKNVAKLDEILKTRLAGKIPYVSAADTALCEGDLRAGDGVHFNMRGYSMLWARASEAAGVPIEAGKADQGDDSGSKGSKRKRAHAKKRHAPQKDPAEQAALEPAPAGDAHAEVASK</sequence>
<feature type="compositionally biased region" description="Low complexity" evidence="1">
    <location>
        <begin position="228"/>
        <end position="237"/>
    </location>
</feature>
<evidence type="ECO:0000256" key="1">
    <source>
        <dbReference type="SAM" id="MobiDB-lite"/>
    </source>
</evidence>
<evidence type="ECO:0000313" key="4">
    <source>
        <dbReference type="Proteomes" id="UP000193978"/>
    </source>
</evidence>
<gene>
    <name evidence="3" type="ORF">B1812_04000</name>
</gene>
<keyword evidence="4" id="KW-1185">Reference proteome</keyword>
<feature type="region of interest" description="Disordered" evidence="1">
    <location>
        <begin position="194"/>
        <end position="247"/>
    </location>
</feature>
<evidence type="ECO:0000313" key="3">
    <source>
        <dbReference type="EMBL" id="ARN80381.1"/>
    </source>
</evidence>
<dbReference type="OrthoDB" id="8454270at2"/>
<organism evidence="3 4">
    <name type="scientific">Methylocystis bryophila</name>
    <dbReference type="NCBI Taxonomy" id="655015"/>
    <lineage>
        <taxon>Bacteria</taxon>
        <taxon>Pseudomonadati</taxon>
        <taxon>Pseudomonadota</taxon>
        <taxon>Alphaproteobacteria</taxon>
        <taxon>Hyphomicrobiales</taxon>
        <taxon>Methylocystaceae</taxon>
        <taxon>Methylocystis</taxon>
    </lineage>
</organism>
<dbReference type="AlphaFoldDB" id="A0A1W6MS00"/>
<dbReference type="STRING" id="655015.B1812_04000"/>
<feature type="signal peptide" evidence="2">
    <location>
        <begin position="1"/>
        <end position="37"/>
    </location>
</feature>
<proteinExistence type="predicted"/>
<evidence type="ECO:0008006" key="5">
    <source>
        <dbReference type="Google" id="ProtNLM"/>
    </source>
</evidence>
<dbReference type="Gene3D" id="3.40.50.1110">
    <property type="entry name" value="SGNH hydrolase"/>
    <property type="match status" value="1"/>
</dbReference>
<evidence type="ECO:0000256" key="2">
    <source>
        <dbReference type="SAM" id="SignalP"/>
    </source>
</evidence>